<dbReference type="STRING" id="453582.SAMN05421580_101271"/>
<dbReference type="EMBL" id="FTOG01000001">
    <property type="protein sequence ID" value="SIS43516.1"/>
    <property type="molecule type" value="Genomic_DNA"/>
</dbReference>
<proteinExistence type="predicted"/>
<sequence>MLVQVVFFAEHLGASAVHAMGSVTPGERLGFLQICTGEGIALYDPATGKMVTAPGQSLPSPTSHGDCAVCSSAGVCSFDAPTGATAPTPNFTLQAVAEPVLFIPFDIIAAPRRSGLIRAPPAA</sequence>
<evidence type="ECO:0000313" key="1">
    <source>
        <dbReference type="EMBL" id="SIS43516.1"/>
    </source>
</evidence>
<protein>
    <recommendedName>
        <fullName evidence="3">DUF2946 domain-containing protein</fullName>
    </recommendedName>
</protein>
<evidence type="ECO:0008006" key="3">
    <source>
        <dbReference type="Google" id="ProtNLM"/>
    </source>
</evidence>
<dbReference type="Proteomes" id="UP000186221">
    <property type="component" value="Unassembled WGS sequence"/>
</dbReference>
<reference evidence="2" key="1">
    <citation type="submission" date="2017-01" db="EMBL/GenBank/DDBJ databases">
        <authorList>
            <person name="Varghese N."/>
            <person name="Submissions S."/>
        </authorList>
    </citation>
    <scope>NUCLEOTIDE SEQUENCE [LARGE SCALE GENOMIC DNA]</scope>
    <source>
        <strain evidence="2">DSM 19945</strain>
    </source>
</reference>
<keyword evidence="2" id="KW-1185">Reference proteome</keyword>
<organism evidence="1 2">
    <name type="scientific">Rhodobacter aestuarii</name>
    <dbReference type="NCBI Taxonomy" id="453582"/>
    <lineage>
        <taxon>Bacteria</taxon>
        <taxon>Pseudomonadati</taxon>
        <taxon>Pseudomonadota</taxon>
        <taxon>Alphaproteobacteria</taxon>
        <taxon>Rhodobacterales</taxon>
        <taxon>Rhodobacter group</taxon>
        <taxon>Rhodobacter</taxon>
    </lineage>
</organism>
<evidence type="ECO:0000313" key="2">
    <source>
        <dbReference type="Proteomes" id="UP000186221"/>
    </source>
</evidence>
<dbReference type="AlphaFoldDB" id="A0A1N7J2Q0"/>
<gene>
    <name evidence="1" type="ORF">SAMN05421580_101271</name>
</gene>
<accession>A0A1N7J2Q0</accession>
<name>A0A1N7J2Q0_9RHOB</name>